<protein>
    <submittedName>
        <fullName evidence="2">Uncharacterized protein</fullName>
    </submittedName>
</protein>
<feature type="compositionally biased region" description="Low complexity" evidence="1">
    <location>
        <begin position="328"/>
        <end position="337"/>
    </location>
</feature>
<feature type="region of interest" description="Disordered" evidence="1">
    <location>
        <begin position="389"/>
        <end position="453"/>
    </location>
</feature>
<keyword evidence="3" id="KW-1185">Reference proteome</keyword>
<feature type="region of interest" description="Disordered" evidence="1">
    <location>
        <begin position="1"/>
        <end position="74"/>
    </location>
</feature>
<feature type="compositionally biased region" description="Low complexity" evidence="1">
    <location>
        <begin position="201"/>
        <end position="210"/>
    </location>
</feature>
<evidence type="ECO:0000313" key="3">
    <source>
        <dbReference type="Proteomes" id="UP000075901"/>
    </source>
</evidence>
<feature type="compositionally biased region" description="Low complexity" evidence="1">
    <location>
        <begin position="359"/>
        <end position="375"/>
    </location>
</feature>
<evidence type="ECO:0000313" key="2">
    <source>
        <dbReference type="EnsemblMetazoa" id="AMAM012775-PA"/>
    </source>
</evidence>
<evidence type="ECO:0000256" key="1">
    <source>
        <dbReference type="SAM" id="MobiDB-lite"/>
    </source>
</evidence>
<feature type="compositionally biased region" description="Basic residues" evidence="1">
    <location>
        <begin position="407"/>
        <end position="416"/>
    </location>
</feature>
<dbReference type="AlphaFoldDB" id="A0A182SSY4"/>
<reference evidence="2" key="2">
    <citation type="submission" date="2020-05" db="UniProtKB">
        <authorList>
            <consortium name="EnsemblMetazoa"/>
        </authorList>
    </citation>
    <scope>IDENTIFICATION</scope>
    <source>
        <strain evidence="2">maculatus3</strain>
    </source>
</reference>
<proteinExistence type="predicted"/>
<reference evidence="3" key="1">
    <citation type="submission" date="2013-09" db="EMBL/GenBank/DDBJ databases">
        <title>The Genome Sequence of Anopheles maculatus species B.</title>
        <authorList>
            <consortium name="The Broad Institute Genomics Platform"/>
            <person name="Neafsey D.E."/>
            <person name="Besansky N."/>
            <person name="Howell P."/>
            <person name="Walton C."/>
            <person name="Young S.K."/>
            <person name="Zeng Q."/>
            <person name="Gargeya S."/>
            <person name="Fitzgerald M."/>
            <person name="Haas B."/>
            <person name="Abouelleil A."/>
            <person name="Allen A.W."/>
            <person name="Alvarado L."/>
            <person name="Arachchi H.M."/>
            <person name="Berlin A.M."/>
            <person name="Chapman S.B."/>
            <person name="Gainer-Dewar J."/>
            <person name="Goldberg J."/>
            <person name="Griggs A."/>
            <person name="Gujja S."/>
            <person name="Hansen M."/>
            <person name="Howarth C."/>
            <person name="Imamovic A."/>
            <person name="Ireland A."/>
            <person name="Larimer J."/>
            <person name="McCowan C."/>
            <person name="Murphy C."/>
            <person name="Pearson M."/>
            <person name="Poon T.W."/>
            <person name="Priest M."/>
            <person name="Roberts A."/>
            <person name="Saif S."/>
            <person name="Shea T."/>
            <person name="Sisk P."/>
            <person name="Sykes S."/>
            <person name="Wortman J."/>
            <person name="Nusbaum C."/>
            <person name="Birren B."/>
        </authorList>
    </citation>
    <scope>NUCLEOTIDE SEQUENCE [LARGE SCALE GENOMIC DNA]</scope>
    <source>
        <strain evidence="3">maculatus3</strain>
    </source>
</reference>
<feature type="compositionally biased region" description="Basic residues" evidence="1">
    <location>
        <begin position="45"/>
        <end position="56"/>
    </location>
</feature>
<dbReference type="InterPro" id="IPR051144">
    <property type="entry name" value="Formin_homology_domain"/>
</dbReference>
<sequence>HAPSLPLLQRPFRQPSAIRNPYQYTYGPPSQGSADSGTNTTTTTLHHHHHHHHHHSNYTLPNASAASNSSATSTTRTGSLRALFSNIFRKSSASSAAHPLSAAAHSAPFLELDGSGGTLQRSSFGGGSSLLGAERHSFTTCYGTKENIYEDIGSQTGLGTVGAESGAAAAARELSVAACVSGSSTAPAGPPPPPPPPLPPSGASSPTAAPLVAVGGQQDSVAAERRRVQVQHDRIIGELNLSVERLIMPSCDDESVQPRDQHASRCQEYSELQDAYDCKQMVIMGQKGSFCRSAVGYDGANVAVAGGMNTSMGGLRLSTKRHFPVPTPAAAAATSSSSPPPTLGAGSERHSPTVSYGKSYGDVDSGISSSSTSGTSYSSSILYRSITNYPQQQQQQQHQQQQQQPAAHHHPPRTKHSLFNLHLGSAGSAGPNRAPCCRGPKDQSIVSRPEGFVGLAGGGSANAVVTNAPDPPPPPDTSLLSYVCPTSDGSYGPIARLPNTSVSSQTLTSCCFLSDHNLAERESASRPFAATFAYNHHHHNNHHHQPQRGSSARASNGGNGSGNFWARFRKLRLPTGSGGKLFSASERHVDTELHLEDFTGESMWPEPGPRPVYHHPLHGGPPPPHHQLALLPLDPHMMPPCALPSTAAPLNGNLPPPPPAASHQRTLH</sequence>
<dbReference type="VEuPathDB" id="VectorBase:AMAM012775"/>
<feature type="region of interest" description="Disordered" evidence="1">
    <location>
        <begin position="181"/>
        <end position="210"/>
    </location>
</feature>
<feature type="region of interest" description="Disordered" evidence="1">
    <location>
        <begin position="327"/>
        <end position="375"/>
    </location>
</feature>
<feature type="compositionally biased region" description="Low complexity" evidence="1">
    <location>
        <begin position="389"/>
        <end position="406"/>
    </location>
</feature>
<feature type="region of interest" description="Disordered" evidence="1">
    <location>
        <begin position="538"/>
        <end position="561"/>
    </location>
</feature>
<dbReference type="EnsemblMetazoa" id="AMAM012775-RA">
    <property type="protein sequence ID" value="AMAM012775-PA"/>
    <property type="gene ID" value="AMAM012775"/>
</dbReference>
<feature type="compositionally biased region" description="Polar residues" evidence="1">
    <location>
        <begin position="28"/>
        <end position="39"/>
    </location>
</feature>
<organism evidence="2 3">
    <name type="scientific">Anopheles maculatus</name>
    <dbReference type="NCBI Taxonomy" id="74869"/>
    <lineage>
        <taxon>Eukaryota</taxon>
        <taxon>Metazoa</taxon>
        <taxon>Ecdysozoa</taxon>
        <taxon>Arthropoda</taxon>
        <taxon>Hexapoda</taxon>
        <taxon>Insecta</taxon>
        <taxon>Pterygota</taxon>
        <taxon>Neoptera</taxon>
        <taxon>Endopterygota</taxon>
        <taxon>Diptera</taxon>
        <taxon>Nematocera</taxon>
        <taxon>Culicoidea</taxon>
        <taxon>Culicidae</taxon>
        <taxon>Anophelinae</taxon>
        <taxon>Anopheles</taxon>
        <taxon>Anopheles maculatus group</taxon>
    </lineage>
</organism>
<dbReference type="PANTHER" id="PTHR45733:SF8">
    <property type="entry name" value="FORMIN-J"/>
    <property type="match status" value="1"/>
</dbReference>
<feature type="compositionally biased region" description="Low complexity" evidence="1">
    <location>
        <begin position="59"/>
        <end position="74"/>
    </location>
</feature>
<feature type="compositionally biased region" description="Pro residues" evidence="1">
    <location>
        <begin position="188"/>
        <end position="200"/>
    </location>
</feature>
<name>A0A182SSY4_9DIPT</name>
<feature type="region of interest" description="Disordered" evidence="1">
    <location>
        <begin position="648"/>
        <end position="668"/>
    </location>
</feature>
<dbReference type="PANTHER" id="PTHR45733">
    <property type="entry name" value="FORMIN-J"/>
    <property type="match status" value="1"/>
</dbReference>
<accession>A0A182SSY4</accession>
<dbReference type="Proteomes" id="UP000075901">
    <property type="component" value="Unassembled WGS sequence"/>
</dbReference>